<protein>
    <submittedName>
        <fullName evidence="2">Uncharacterized protein</fullName>
    </submittedName>
</protein>
<feature type="transmembrane region" description="Helical" evidence="1">
    <location>
        <begin position="155"/>
        <end position="180"/>
    </location>
</feature>
<dbReference type="RefSeq" id="WP_369668581.1">
    <property type="nucleotide sequence ID" value="NZ_JBDKXB010000049.1"/>
</dbReference>
<proteinExistence type="predicted"/>
<organism evidence="2 3">
    <name type="scientific">Thioalkalicoccus limnaeus</name>
    <dbReference type="NCBI Taxonomy" id="120681"/>
    <lineage>
        <taxon>Bacteria</taxon>
        <taxon>Pseudomonadati</taxon>
        <taxon>Pseudomonadota</taxon>
        <taxon>Gammaproteobacteria</taxon>
        <taxon>Chromatiales</taxon>
        <taxon>Chromatiaceae</taxon>
        <taxon>Thioalkalicoccus</taxon>
    </lineage>
</organism>
<sequence length="197" mass="21012">MIDRTRLPLAIEAGSDALPVANFSEFFDPLREIPMSTPKQTASPSPSDVAKGAVLSGVINAIINGAIQWYLLSGHAPLPLTVDSISTDEHTVFGAAVPLAVSLAMILTAVAYTTVKPPKPRFYPTFLWLTIKHGFFALGVIVTFAVLWQRVLGSILVPLAAAVIILGLVAGVVSAVVNYMTITESYRRSQPGWPDLG</sequence>
<evidence type="ECO:0000313" key="3">
    <source>
        <dbReference type="Proteomes" id="UP001564408"/>
    </source>
</evidence>
<feature type="transmembrane region" description="Helical" evidence="1">
    <location>
        <begin position="92"/>
        <end position="114"/>
    </location>
</feature>
<keyword evidence="3" id="KW-1185">Reference proteome</keyword>
<keyword evidence="1" id="KW-1133">Transmembrane helix</keyword>
<feature type="transmembrane region" description="Helical" evidence="1">
    <location>
        <begin position="53"/>
        <end position="72"/>
    </location>
</feature>
<comment type="caution">
    <text evidence="2">The sequence shown here is derived from an EMBL/GenBank/DDBJ whole genome shotgun (WGS) entry which is preliminary data.</text>
</comment>
<accession>A0ABV4BK95</accession>
<reference evidence="2 3" key="1">
    <citation type="submission" date="2024-05" db="EMBL/GenBank/DDBJ databases">
        <title>Genome Sequence and Characterization of the New Strain Purple Sulfur Bacterium of Genus Thioalkalicoccus.</title>
        <authorList>
            <person name="Bryantseva I.A."/>
            <person name="Kyndt J.A."/>
            <person name="Imhoff J.F."/>
        </authorList>
    </citation>
    <scope>NUCLEOTIDE SEQUENCE [LARGE SCALE GENOMIC DNA]</scope>
    <source>
        <strain evidence="2 3">Um2</strain>
    </source>
</reference>
<feature type="transmembrane region" description="Helical" evidence="1">
    <location>
        <begin position="126"/>
        <end position="149"/>
    </location>
</feature>
<keyword evidence="1" id="KW-0812">Transmembrane</keyword>
<evidence type="ECO:0000313" key="2">
    <source>
        <dbReference type="EMBL" id="MEY6434199.1"/>
    </source>
</evidence>
<dbReference type="EMBL" id="JBDKXB010000049">
    <property type="protein sequence ID" value="MEY6434199.1"/>
    <property type="molecule type" value="Genomic_DNA"/>
</dbReference>
<name>A0ABV4BK95_9GAMM</name>
<evidence type="ECO:0000256" key="1">
    <source>
        <dbReference type="SAM" id="Phobius"/>
    </source>
</evidence>
<gene>
    <name evidence="2" type="ORF">ABC977_17520</name>
</gene>
<keyword evidence="1" id="KW-0472">Membrane</keyword>
<dbReference type="Proteomes" id="UP001564408">
    <property type="component" value="Unassembled WGS sequence"/>
</dbReference>